<keyword evidence="5" id="KW-1003">Cell membrane</keyword>
<comment type="caution">
    <text evidence="10">The sequence shown here is derived from an EMBL/GenBank/DDBJ whole genome shotgun (WGS) entry which is preliminary data.</text>
</comment>
<name>A0A841Q098_9BACL</name>
<sequence length="331" mass="36246">MKKTIPSLSFFFLLVMTGCQTSEENTDEVKIGYFPNLTHIPSIIALENGYLEDHFGEDIEITPNTFPDGSVFMEAMSTQDIDIGTVGPSPAMNTYQINPEHEVIAGAINGGAVLVTNETAGIEHVKDLDEASVAIPAITATQDMMLRAALMEEGLNAEDSGGSVSMLPQAPADTSTLFLQDDVDAAAVPEPWGVNLESQAGAEVLLDADEFAWGMETPTTVVTARTGFTEENEDLTKGYLRAHVDAIQFIEENPEESIDIFIEHIEELTGNELDQEKLHSANERLNATYELNVDIMQEMATISYDAQYTRTDDIKGLINLEYLEDVLGEEQ</sequence>
<evidence type="ECO:0000256" key="5">
    <source>
        <dbReference type="ARBA" id="ARBA00022475"/>
    </source>
</evidence>
<protein>
    <submittedName>
        <fullName evidence="10">NitT/TauT family transport system substrate-binding protein</fullName>
    </submittedName>
</protein>
<dbReference type="SUPFAM" id="SSF53850">
    <property type="entry name" value="Periplasmic binding protein-like II"/>
    <property type="match status" value="1"/>
</dbReference>
<evidence type="ECO:0000256" key="4">
    <source>
        <dbReference type="ARBA" id="ARBA00022448"/>
    </source>
</evidence>
<dbReference type="Proteomes" id="UP000568839">
    <property type="component" value="Unassembled WGS sequence"/>
</dbReference>
<keyword evidence="4" id="KW-0813">Transport</keyword>
<comment type="similarity">
    <text evidence="3">Belongs to the bacterial solute-binding protein SsuA/TauA family.</text>
</comment>
<dbReference type="Pfam" id="PF13379">
    <property type="entry name" value="NMT1_2"/>
    <property type="match status" value="1"/>
</dbReference>
<dbReference type="CDD" id="cd13553">
    <property type="entry name" value="PBP2_NrtA_CpmA_like"/>
    <property type="match status" value="1"/>
</dbReference>
<proteinExistence type="inferred from homology"/>
<organism evidence="10 11">
    <name type="scientific">Geomicrobium halophilum</name>
    <dbReference type="NCBI Taxonomy" id="549000"/>
    <lineage>
        <taxon>Bacteria</taxon>
        <taxon>Bacillati</taxon>
        <taxon>Bacillota</taxon>
        <taxon>Bacilli</taxon>
        <taxon>Bacillales</taxon>
        <taxon>Geomicrobium</taxon>
    </lineage>
</organism>
<evidence type="ECO:0000256" key="9">
    <source>
        <dbReference type="SAM" id="SignalP"/>
    </source>
</evidence>
<dbReference type="GO" id="GO:0042626">
    <property type="term" value="F:ATPase-coupled transmembrane transporter activity"/>
    <property type="evidence" value="ECO:0007669"/>
    <property type="project" value="InterPro"/>
</dbReference>
<evidence type="ECO:0000256" key="2">
    <source>
        <dbReference type="ARBA" id="ARBA00004533"/>
    </source>
</evidence>
<gene>
    <name evidence="10" type="ORF">HNR44_002983</name>
</gene>
<dbReference type="InterPro" id="IPR044527">
    <property type="entry name" value="NrtA/CpmA_ABC-bd_dom"/>
</dbReference>
<evidence type="ECO:0000256" key="3">
    <source>
        <dbReference type="ARBA" id="ARBA00010742"/>
    </source>
</evidence>
<keyword evidence="7 9" id="KW-0732">Signal</keyword>
<evidence type="ECO:0000256" key="1">
    <source>
        <dbReference type="ARBA" id="ARBA00004418"/>
    </source>
</evidence>
<evidence type="ECO:0000313" key="10">
    <source>
        <dbReference type="EMBL" id="MBB6450993.1"/>
    </source>
</evidence>
<keyword evidence="11" id="KW-1185">Reference proteome</keyword>
<dbReference type="PROSITE" id="PS51257">
    <property type="entry name" value="PROKAR_LIPOPROTEIN"/>
    <property type="match status" value="1"/>
</dbReference>
<evidence type="ECO:0000256" key="8">
    <source>
        <dbReference type="ARBA" id="ARBA00023136"/>
    </source>
</evidence>
<dbReference type="RefSeq" id="WP_184405041.1">
    <property type="nucleotide sequence ID" value="NZ_JACHHJ010000004.1"/>
</dbReference>
<dbReference type="Gene3D" id="3.40.190.10">
    <property type="entry name" value="Periplasmic binding protein-like II"/>
    <property type="match status" value="2"/>
</dbReference>
<dbReference type="AlphaFoldDB" id="A0A841Q098"/>
<feature type="chain" id="PRO_5032796110" evidence="9">
    <location>
        <begin position="22"/>
        <end position="331"/>
    </location>
</feature>
<dbReference type="GO" id="GO:0005886">
    <property type="term" value="C:plasma membrane"/>
    <property type="evidence" value="ECO:0007669"/>
    <property type="project" value="UniProtKB-SubCell"/>
</dbReference>
<dbReference type="PANTHER" id="PTHR30024:SF47">
    <property type="entry name" value="TAURINE-BINDING PERIPLASMIC PROTEIN"/>
    <property type="match status" value="1"/>
</dbReference>
<dbReference type="InterPro" id="IPR010067">
    <property type="entry name" value="ABC_SsuA_sub-bd"/>
</dbReference>
<keyword evidence="8" id="KW-0472">Membrane</keyword>
<keyword evidence="6" id="KW-0997">Cell inner membrane</keyword>
<feature type="signal peptide" evidence="9">
    <location>
        <begin position="1"/>
        <end position="21"/>
    </location>
</feature>
<comment type="subcellular location">
    <subcellularLocation>
        <location evidence="2">Cell inner membrane</location>
    </subcellularLocation>
    <subcellularLocation>
        <location evidence="1">Periplasm</location>
    </subcellularLocation>
</comment>
<evidence type="ECO:0000256" key="6">
    <source>
        <dbReference type="ARBA" id="ARBA00022519"/>
    </source>
</evidence>
<evidence type="ECO:0000256" key="7">
    <source>
        <dbReference type="ARBA" id="ARBA00022729"/>
    </source>
</evidence>
<dbReference type="NCBIfam" id="TIGR01728">
    <property type="entry name" value="SsuA_fam"/>
    <property type="match status" value="1"/>
</dbReference>
<reference evidence="10 11" key="1">
    <citation type="submission" date="2020-08" db="EMBL/GenBank/DDBJ databases">
        <title>Genomic Encyclopedia of Type Strains, Phase IV (KMG-IV): sequencing the most valuable type-strain genomes for metagenomic binning, comparative biology and taxonomic classification.</title>
        <authorList>
            <person name="Goeker M."/>
        </authorList>
    </citation>
    <scope>NUCLEOTIDE SEQUENCE [LARGE SCALE GENOMIC DNA]</scope>
    <source>
        <strain evidence="10 11">DSM 21769</strain>
    </source>
</reference>
<evidence type="ECO:0000313" key="11">
    <source>
        <dbReference type="Proteomes" id="UP000568839"/>
    </source>
</evidence>
<dbReference type="GO" id="GO:0042597">
    <property type="term" value="C:periplasmic space"/>
    <property type="evidence" value="ECO:0007669"/>
    <property type="project" value="UniProtKB-SubCell"/>
</dbReference>
<dbReference type="PANTHER" id="PTHR30024">
    <property type="entry name" value="ALIPHATIC SULFONATES-BINDING PROTEIN-RELATED"/>
    <property type="match status" value="1"/>
</dbReference>
<dbReference type="EMBL" id="JACHHJ010000004">
    <property type="protein sequence ID" value="MBB6450993.1"/>
    <property type="molecule type" value="Genomic_DNA"/>
</dbReference>
<accession>A0A841Q098</accession>